<keyword evidence="4" id="KW-1185">Reference proteome</keyword>
<dbReference type="PANTHER" id="PTHR38695:SF1">
    <property type="entry name" value="AMINO ACID PERMEASE_ SLC12A DOMAIN-CONTAINING PROTEIN"/>
    <property type="match status" value="1"/>
</dbReference>
<dbReference type="Pfam" id="PF17648">
    <property type="entry name" value="Luciferase"/>
    <property type="match status" value="1"/>
</dbReference>
<protein>
    <recommendedName>
        <fullName evidence="2">Luciferase domain-containing protein</fullName>
    </recommendedName>
</protein>
<dbReference type="InterPro" id="IPR040841">
    <property type="entry name" value="Luciferase_dom"/>
</dbReference>
<dbReference type="OrthoDB" id="5358398at2759"/>
<keyword evidence="1" id="KW-0472">Membrane</keyword>
<evidence type="ECO:0000313" key="3">
    <source>
        <dbReference type="EMBL" id="KAF4446400.1"/>
    </source>
</evidence>
<keyword evidence="1" id="KW-0812">Transmembrane</keyword>
<keyword evidence="1" id="KW-1133">Transmembrane helix</keyword>
<evidence type="ECO:0000256" key="1">
    <source>
        <dbReference type="SAM" id="Phobius"/>
    </source>
</evidence>
<comment type="caution">
    <text evidence="3">The sequence shown here is derived from an EMBL/GenBank/DDBJ whole genome shotgun (WGS) entry which is preliminary data.</text>
</comment>
<dbReference type="AlphaFoldDB" id="A0A8H4NST6"/>
<accession>A0A8H4NST6</accession>
<sequence>MTSQLNSIIHFFNRLTPQNQRLAIAAVTGVVIGIPVFRIAAEDYRGYLALGPGGPPHNLVGWFAQILLKPLKKEPFHTSCYDDKACEKAGPNGGAAFLSEKDVPVREEPRPIIGKWTAPSRQLTDLATKSMIERYQSFLSSLASESPSKLKIATSLGERHGPALFIVSENPSHPTVKLTRGEIGHMHGSDGSMHVVLAPKDAKLVIERGWGQRHPLSGTVLYLGNVMVYAPRSEDEFETVKRIMKAGVRFMLGEES</sequence>
<dbReference type="PANTHER" id="PTHR38695">
    <property type="entry name" value="AMINO ACID PERMEASE_ SLC12A DOMAIN-CONTAINING PROTEIN"/>
    <property type="match status" value="1"/>
</dbReference>
<reference evidence="3" key="1">
    <citation type="submission" date="2020-01" db="EMBL/GenBank/DDBJ databases">
        <title>Identification and distribution of gene clusters putatively required for synthesis of sphingolipid metabolism inhibitors in phylogenetically diverse species of the filamentous fungus Fusarium.</title>
        <authorList>
            <person name="Kim H.-S."/>
            <person name="Busman M."/>
            <person name="Brown D.W."/>
            <person name="Divon H."/>
            <person name="Uhlig S."/>
            <person name="Proctor R.H."/>
        </authorList>
    </citation>
    <scope>NUCLEOTIDE SEQUENCE</scope>
    <source>
        <strain evidence="3">NRRL 53441</strain>
    </source>
</reference>
<dbReference type="Proteomes" id="UP000605986">
    <property type="component" value="Unassembled WGS sequence"/>
</dbReference>
<proteinExistence type="predicted"/>
<evidence type="ECO:0000313" key="4">
    <source>
        <dbReference type="Proteomes" id="UP000605986"/>
    </source>
</evidence>
<feature type="domain" description="Luciferase" evidence="2">
    <location>
        <begin position="180"/>
        <end position="246"/>
    </location>
</feature>
<feature type="transmembrane region" description="Helical" evidence="1">
    <location>
        <begin position="22"/>
        <end position="41"/>
    </location>
</feature>
<name>A0A8H4NST6_9HYPO</name>
<evidence type="ECO:0000259" key="2">
    <source>
        <dbReference type="Pfam" id="PF17648"/>
    </source>
</evidence>
<dbReference type="InterPro" id="IPR048273">
    <property type="entry name" value="Luciferase"/>
</dbReference>
<dbReference type="EMBL" id="JAADJG010000461">
    <property type="protein sequence ID" value="KAF4446400.1"/>
    <property type="molecule type" value="Genomic_DNA"/>
</dbReference>
<organism evidence="3 4">
    <name type="scientific">Fusarium austroafricanum</name>
    <dbReference type="NCBI Taxonomy" id="2364996"/>
    <lineage>
        <taxon>Eukaryota</taxon>
        <taxon>Fungi</taxon>
        <taxon>Dikarya</taxon>
        <taxon>Ascomycota</taxon>
        <taxon>Pezizomycotina</taxon>
        <taxon>Sordariomycetes</taxon>
        <taxon>Hypocreomycetidae</taxon>
        <taxon>Hypocreales</taxon>
        <taxon>Nectriaceae</taxon>
        <taxon>Fusarium</taxon>
        <taxon>Fusarium concolor species complex</taxon>
    </lineage>
</organism>
<gene>
    <name evidence="3" type="ORF">F53441_9968</name>
</gene>